<evidence type="ECO:0000259" key="6">
    <source>
        <dbReference type="Pfam" id="PF00496"/>
    </source>
</evidence>
<dbReference type="InterPro" id="IPR006311">
    <property type="entry name" value="TAT_signal"/>
</dbReference>
<sequence>MQSNTHSRGDRGRQSGENFGNTGPSRRTVLGWGLMTLMAAGCARVPAAPAKPNRTELTLIASAPPSVWDPAFIHDVSGQRILQQVCPPLVSIDSNNGNLTGILATSVTLSDDGTQLRITLAKGLTFSDGTKLDADALKANFERWQNIATTTSKPSAIDTLLADSASHPLIERYETPAHNVLDVHFTRACFSFPDALAHPGLGVLSPASFRANATDPVTEPLGAGAYRIESKATTTAAQREAKNTTTLKLRPKFIDERVTNSSESASATSPEADTSTSEASTSSTLRAVPEKDQAPRTVSFIHTSAKISPAEWLASDHDSATHTDIVDAIAIKEQKEIAQAGLRTLHRDPHSVVYLGFNHDDEHLRHLAMRQAIVQNIDERQMLKDHYPESTLSANGFTPASLGVQPERPVLREEKPTEELLEAADYTGQSIPLAYPTRVRLPYMPRPEATAQNIREQLAKANITTHLKPMRWDTEFLPALLKGEHSGLWIFGLHGLYRSPHDMLARLFSGAHPLCNARLTDIPQRLDAALGIESPTERRETYKRIQKDLLTDLPLYPLILPASTIALSRDVTSYLLSPYLEEPLEYVTLK</sequence>
<dbReference type="Gene3D" id="3.10.105.10">
    <property type="entry name" value="Dipeptide-binding Protein, Domain 3"/>
    <property type="match status" value="1"/>
</dbReference>
<dbReference type="PROSITE" id="PS51318">
    <property type="entry name" value="TAT"/>
    <property type="match status" value="1"/>
</dbReference>
<dbReference type="RefSeq" id="WP_285332337.1">
    <property type="nucleotide sequence ID" value="NZ_JASODW010000001.1"/>
</dbReference>
<dbReference type="Gene3D" id="3.40.190.10">
    <property type="entry name" value="Periplasmic binding protein-like II"/>
    <property type="match status" value="2"/>
</dbReference>
<protein>
    <submittedName>
        <fullName evidence="7">ABC transporter substrate-binding protein</fullName>
    </submittedName>
</protein>
<dbReference type="PANTHER" id="PTHR30290">
    <property type="entry name" value="PERIPLASMIC BINDING COMPONENT OF ABC TRANSPORTER"/>
    <property type="match status" value="1"/>
</dbReference>
<dbReference type="InterPro" id="IPR030678">
    <property type="entry name" value="Peptide/Ni-bd"/>
</dbReference>
<dbReference type="Proteomes" id="UP001240483">
    <property type="component" value="Unassembled WGS sequence"/>
</dbReference>
<dbReference type="GO" id="GO:0030313">
    <property type="term" value="C:cell envelope"/>
    <property type="evidence" value="ECO:0007669"/>
    <property type="project" value="UniProtKB-SubCell"/>
</dbReference>
<evidence type="ECO:0000313" key="8">
    <source>
        <dbReference type="Proteomes" id="UP001240483"/>
    </source>
</evidence>
<dbReference type="InterPro" id="IPR039424">
    <property type="entry name" value="SBP_5"/>
</dbReference>
<dbReference type="AlphaFoldDB" id="A0AAP4FD25"/>
<dbReference type="InterPro" id="IPR000914">
    <property type="entry name" value="SBP_5_dom"/>
</dbReference>
<dbReference type="PIRSF" id="PIRSF002741">
    <property type="entry name" value="MppA"/>
    <property type="match status" value="1"/>
</dbReference>
<dbReference type="Gene3D" id="3.90.76.10">
    <property type="entry name" value="Dipeptide-binding Protein, Domain 1"/>
    <property type="match status" value="1"/>
</dbReference>
<keyword evidence="3" id="KW-0813">Transport</keyword>
<evidence type="ECO:0000313" key="7">
    <source>
        <dbReference type="EMBL" id="MDK6274334.1"/>
    </source>
</evidence>
<dbReference type="GO" id="GO:1904680">
    <property type="term" value="F:peptide transmembrane transporter activity"/>
    <property type="evidence" value="ECO:0007669"/>
    <property type="project" value="TreeGrafter"/>
</dbReference>
<feature type="region of interest" description="Disordered" evidence="5">
    <location>
        <begin position="252"/>
        <end position="294"/>
    </location>
</feature>
<evidence type="ECO:0000256" key="3">
    <source>
        <dbReference type="ARBA" id="ARBA00022448"/>
    </source>
</evidence>
<dbReference type="PANTHER" id="PTHR30290:SF10">
    <property type="entry name" value="PERIPLASMIC OLIGOPEPTIDE-BINDING PROTEIN-RELATED"/>
    <property type="match status" value="1"/>
</dbReference>
<feature type="domain" description="Solute-binding protein family 5" evidence="6">
    <location>
        <begin position="100"/>
        <end position="231"/>
    </location>
</feature>
<feature type="compositionally biased region" description="Polar residues" evidence="5">
    <location>
        <begin position="15"/>
        <end position="25"/>
    </location>
</feature>
<reference evidence="7" key="1">
    <citation type="submission" date="2023-05" db="EMBL/GenBank/DDBJ databases">
        <title>Cataloging the Phylogenetic Diversity of Human Bladder Bacteria.</title>
        <authorList>
            <person name="Du J."/>
        </authorList>
    </citation>
    <scope>NUCLEOTIDE SEQUENCE</scope>
    <source>
        <strain evidence="7">UMB9978</strain>
    </source>
</reference>
<gene>
    <name evidence="7" type="ORF">QP116_00990</name>
</gene>
<dbReference type="GO" id="GO:0042597">
    <property type="term" value="C:periplasmic space"/>
    <property type="evidence" value="ECO:0007669"/>
    <property type="project" value="UniProtKB-ARBA"/>
</dbReference>
<feature type="compositionally biased region" description="Low complexity" evidence="5">
    <location>
        <begin position="261"/>
        <end position="284"/>
    </location>
</feature>
<comment type="similarity">
    <text evidence="2">Belongs to the bacterial solute-binding protein 5 family.</text>
</comment>
<evidence type="ECO:0000256" key="5">
    <source>
        <dbReference type="SAM" id="MobiDB-lite"/>
    </source>
</evidence>
<evidence type="ECO:0000256" key="2">
    <source>
        <dbReference type="ARBA" id="ARBA00005695"/>
    </source>
</evidence>
<dbReference type="EMBL" id="JASODW010000001">
    <property type="protein sequence ID" value="MDK6274334.1"/>
    <property type="molecule type" value="Genomic_DNA"/>
</dbReference>
<keyword evidence="4" id="KW-0732">Signal</keyword>
<name>A0AAP4FD25_9MICC</name>
<organism evidence="7 8">
    <name type="scientific">Pseudoglutamicibacter cumminsii</name>
    <dbReference type="NCBI Taxonomy" id="156979"/>
    <lineage>
        <taxon>Bacteria</taxon>
        <taxon>Bacillati</taxon>
        <taxon>Actinomycetota</taxon>
        <taxon>Actinomycetes</taxon>
        <taxon>Micrococcales</taxon>
        <taxon>Micrococcaceae</taxon>
        <taxon>Pseudoglutamicibacter</taxon>
    </lineage>
</organism>
<evidence type="ECO:0000256" key="4">
    <source>
        <dbReference type="ARBA" id="ARBA00022729"/>
    </source>
</evidence>
<dbReference type="SUPFAM" id="SSF53850">
    <property type="entry name" value="Periplasmic binding protein-like II"/>
    <property type="match status" value="1"/>
</dbReference>
<comment type="subcellular location">
    <subcellularLocation>
        <location evidence="1">Cell envelope</location>
    </subcellularLocation>
</comment>
<proteinExistence type="inferred from homology"/>
<dbReference type="GO" id="GO:0043190">
    <property type="term" value="C:ATP-binding cassette (ABC) transporter complex"/>
    <property type="evidence" value="ECO:0007669"/>
    <property type="project" value="InterPro"/>
</dbReference>
<accession>A0AAP4FD25</accession>
<dbReference type="Pfam" id="PF00496">
    <property type="entry name" value="SBP_bac_5"/>
    <property type="match status" value="2"/>
</dbReference>
<dbReference type="GO" id="GO:0015833">
    <property type="term" value="P:peptide transport"/>
    <property type="evidence" value="ECO:0007669"/>
    <property type="project" value="TreeGrafter"/>
</dbReference>
<feature type="region of interest" description="Disordered" evidence="5">
    <location>
        <begin position="1"/>
        <end position="25"/>
    </location>
</feature>
<feature type="domain" description="Solute-binding protein family 5" evidence="6">
    <location>
        <begin position="329"/>
        <end position="511"/>
    </location>
</feature>
<evidence type="ECO:0000256" key="1">
    <source>
        <dbReference type="ARBA" id="ARBA00004196"/>
    </source>
</evidence>
<dbReference type="CDD" id="cd00995">
    <property type="entry name" value="PBP2_NikA_DppA_OppA_like"/>
    <property type="match status" value="1"/>
</dbReference>
<comment type="caution">
    <text evidence="7">The sequence shown here is derived from an EMBL/GenBank/DDBJ whole genome shotgun (WGS) entry which is preliminary data.</text>
</comment>